<comment type="caution">
    <text evidence="1">The sequence shown here is derived from an EMBL/GenBank/DDBJ whole genome shotgun (WGS) entry which is preliminary data.</text>
</comment>
<proteinExistence type="predicted"/>
<keyword evidence="2" id="KW-1185">Reference proteome</keyword>
<evidence type="ECO:0000313" key="2">
    <source>
        <dbReference type="Proteomes" id="UP000198287"/>
    </source>
</evidence>
<organism evidence="1 2">
    <name type="scientific">Folsomia candida</name>
    <name type="common">Springtail</name>
    <dbReference type="NCBI Taxonomy" id="158441"/>
    <lineage>
        <taxon>Eukaryota</taxon>
        <taxon>Metazoa</taxon>
        <taxon>Ecdysozoa</taxon>
        <taxon>Arthropoda</taxon>
        <taxon>Hexapoda</taxon>
        <taxon>Collembola</taxon>
        <taxon>Entomobryomorpha</taxon>
        <taxon>Isotomoidea</taxon>
        <taxon>Isotomidae</taxon>
        <taxon>Proisotominae</taxon>
        <taxon>Folsomia</taxon>
    </lineage>
</organism>
<gene>
    <name evidence="1" type="ORF">Fcan01_15866</name>
</gene>
<accession>A0A226DYM5</accession>
<dbReference type="InterPro" id="IPR036397">
    <property type="entry name" value="RNaseH_sf"/>
</dbReference>
<dbReference type="AlphaFoldDB" id="A0A226DYM5"/>
<dbReference type="EMBL" id="LNIX01000010">
    <property type="protein sequence ID" value="OXA49827.1"/>
    <property type="molecule type" value="Genomic_DNA"/>
</dbReference>
<name>A0A226DYM5_FOLCA</name>
<evidence type="ECO:0000313" key="1">
    <source>
        <dbReference type="EMBL" id="OXA49827.1"/>
    </source>
</evidence>
<dbReference type="GO" id="GO:0003676">
    <property type="term" value="F:nucleic acid binding"/>
    <property type="evidence" value="ECO:0007669"/>
    <property type="project" value="InterPro"/>
</dbReference>
<protein>
    <submittedName>
        <fullName evidence="1">Uncharacterized protein</fullName>
    </submittedName>
</protein>
<dbReference type="Gene3D" id="3.30.420.10">
    <property type="entry name" value="Ribonuclease H-like superfamily/Ribonuclease H"/>
    <property type="match status" value="1"/>
</dbReference>
<dbReference type="Proteomes" id="UP000198287">
    <property type="component" value="Unassembled WGS sequence"/>
</dbReference>
<reference evidence="1 2" key="1">
    <citation type="submission" date="2015-12" db="EMBL/GenBank/DDBJ databases">
        <title>The genome of Folsomia candida.</title>
        <authorList>
            <person name="Faddeeva A."/>
            <person name="Derks M.F."/>
            <person name="Anvar Y."/>
            <person name="Smit S."/>
            <person name="Van Straalen N."/>
            <person name="Roelofs D."/>
        </authorList>
    </citation>
    <scope>NUCLEOTIDE SEQUENCE [LARGE SCALE GENOMIC DNA]</scope>
    <source>
        <strain evidence="1 2">VU population</strain>
        <tissue evidence="1">Whole body</tissue>
    </source>
</reference>
<sequence>MGNIYIFLQYGPVAKPHCSELADPPSAAFAKASCLDPKQYSGSFACNYWVTGAKYTGINYYQEGCPVGTVAYCCCIPTAAPPLDAIRAKIRRGIYSTSSYITFFYMAAHTSFELLTSSFFEEWFPTSPSFLNPDNQNHIGRLCGQRKKLNLFDIQNLASLNWLHNDYLDLIGHYSIDNDQLPTPRPSHLTPNHNRSSSVFSCHRNIFVFLVLKFNMVLGAEIFRSRVIICLIHQWLVGVGAFFLSHHGKVETEIAILYFLATFSIVNMEKTTIIPQTRVRKVLIRPVLKKIDLLTSEDNPPPQRAVARLTKVSETNTNGQRQIYYTTKGEINSRRLAVPHTEKFCNKFMVVGALSGRGLLPLIKVPQKVKDTNKVIVHHDAASSHTALLTLDYAKDLKARLGITIIQNSEIPVNSPYVSPMDFFGFGYLK</sequence>